<sequence length="220" mass="26079">MSVKFGANLLERSEEQGNYSIAKKEWSVTGIIIDYFTDFDNNEDLMGRCELCGKESLRWHYEIENTKNGDRMYVGSKCIKQFDIPYYDEQGCELSGDEKDKRLAALLANKKRNIENDEVIHNLRGLYRKDKKYREYIKSAAEYYKAKNGFKALQLATIFWRFTEHQIDVDKKKYKVRIKSNEEKSQIREIPAWRLQNIIPSLNPKQRALCHYIRQEKQVA</sequence>
<gene>
    <name evidence="1" type="ORF">EV201_0634</name>
</gene>
<protein>
    <submittedName>
        <fullName evidence="1">Uncharacterized protein</fullName>
    </submittedName>
</protein>
<organism evidence="1 2">
    <name type="scientific">Ancylomarina subtilis</name>
    <dbReference type="NCBI Taxonomy" id="1639035"/>
    <lineage>
        <taxon>Bacteria</taxon>
        <taxon>Pseudomonadati</taxon>
        <taxon>Bacteroidota</taxon>
        <taxon>Bacteroidia</taxon>
        <taxon>Marinilabiliales</taxon>
        <taxon>Marinifilaceae</taxon>
        <taxon>Ancylomarina</taxon>
    </lineage>
</organism>
<comment type="caution">
    <text evidence="1">The sequence shown here is derived from an EMBL/GenBank/DDBJ whole genome shotgun (WGS) entry which is preliminary data.</text>
</comment>
<dbReference type="RefSeq" id="WP_130305919.1">
    <property type="nucleotide sequence ID" value="NZ_SHKN01000001.1"/>
</dbReference>
<reference evidence="1 2" key="1">
    <citation type="submission" date="2019-02" db="EMBL/GenBank/DDBJ databases">
        <title>Genomic Encyclopedia of Type Strains, Phase IV (KMG-IV): sequencing the most valuable type-strain genomes for metagenomic binning, comparative biology and taxonomic classification.</title>
        <authorList>
            <person name="Goeker M."/>
        </authorList>
    </citation>
    <scope>NUCLEOTIDE SEQUENCE [LARGE SCALE GENOMIC DNA]</scope>
    <source>
        <strain evidence="1 2">DSM 28825</strain>
    </source>
</reference>
<keyword evidence="2" id="KW-1185">Reference proteome</keyword>
<dbReference type="Proteomes" id="UP000293562">
    <property type="component" value="Unassembled WGS sequence"/>
</dbReference>
<dbReference type="EMBL" id="SHKN01000001">
    <property type="protein sequence ID" value="RZT96005.1"/>
    <property type="molecule type" value="Genomic_DNA"/>
</dbReference>
<proteinExistence type="predicted"/>
<evidence type="ECO:0000313" key="1">
    <source>
        <dbReference type="EMBL" id="RZT96005.1"/>
    </source>
</evidence>
<accession>A0A4V2FSX9</accession>
<dbReference type="OrthoDB" id="2318182at2"/>
<evidence type="ECO:0000313" key="2">
    <source>
        <dbReference type="Proteomes" id="UP000293562"/>
    </source>
</evidence>
<name>A0A4V2FSX9_9BACT</name>
<dbReference type="AlphaFoldDB" id="A0A4V2FSX9"/>